<protein>
    <submittedName>
        <fullName evidence="1">Uncharacterized protein</fullName>
    </submittedName>
</protein>
<evidence type="ECO:0000313" key="1">
    <source>
        <dbReference type="EnsemblPlants" id="Zm00001eb007540_P001"/>
    </source>
</evidence>
<reference evidence="1" key="3">
    <citation type="submission" date="2021-05" db="UniProtKB">
        <authorList>
            <consortium name="EnsemblPlants"/>
        </authorList>
    </citation>
    <scope>IDENTIFICATION</scope>
    <source>
        <strain evidence="1">cv. B73</strain>
    </source>
</reference>
<proteinExistence type="predicted"/>
<dbReference type="Gramene" id="Zm00001eb007540_T001">
    <property type="protein sequence ID" value="Zm00001eb007540_P001"/>
    <property type="gene ID" value="Zm00001eb007540"/>
</dbReference>
<dbReference type="Proteomes" id="UP000007305">
    <property type="component" value="Chromosome 1"/>
</dbReference>
<dbReference type="AlphaFoldDB" id="A0A804LFF6"/>
<dbReference type="InParanoid" id="A0A804LFF6"/>
<reference evidence="2" key="1">
    <citation type="submission" date="2015-12" db="EMBL/GenBank/DDBJ databases">
        <title>Update maize B73 reference genome by single molecule sequencing technologies.</title>
        <authorList>
            <consortium name="Maize Genome Sequencing Project"/>
            <person name="Ware D."/>
        </authorList>
    </citation>
    <scope>NUCLEOTIDE SEQUENCE [LARGE SCALE GENOMIC DNA]</scope>
    <source>
        <strain evidence="2">cv. B73</strain>
    </source>
</reference>
<evidence type="ECO:0000313" key="2">
    <source>
        <dbReference type="Proteomes" id="UP000007305"/>
    </source>
</evidence>
<organism evidence="1 2">
    <name type="scientific">Zea mays</name>
    <name type="common">Maize</name>
    <dbReference type="NCBI Taxonomy" id="4577"/>
    <lineage>
        <taxon>Eukaryota</taxon>
        <taxon>Viridiplantae</taxon>
        <taxon>Streptophyta</taxon>
        <taxon>Embryophyta</taxon>
        <taxon>Tracheophyta</taxon>
        <taxon>Spermatophyta</taxon>
        <taxon>Magnoliopsida</taxon>
        <taxon>Liliopsida</taxon>
        <taxon>Poales</taxon>
        <taxon>Poaceae</taxon>
        <taxon>PACMAD clade</taxon>
        <taxon>Panicoideae</taxon>
        <taxon>Andropogonodae</taxon>
        <taxon>Andropogoneae</taxon>
        <taxon>Tripsacinae</taxon>
        <taxon>Zea</taxon>
    </lineage>
</organism>
<sequence length="192" mass="21171">MNRAGSNLGTAWSRGSGSLAWSRASSGFSYHARALSSSSRVNPFPARGLARWRPPALSRSRVRPPALSRAWPGARLFARAPNAIPRRPTRLRAAQRASAPPRRAQRCLPRCRPPTSSEWRRSRALGVQPSSSIRWTPARHPLELSYSASWFLLGGCSSAPSLLLVGRSWPLLLGCSLARWALLLGFHFQISR</sequence>
<name>A0A804LFF6_MAIZE</name>
<accession>A0A804LFF6</accession>
<keyword evidence="2" id="KW-1185">Reference proteome</keyword>
<reference evidence="1" key="2">
    <citation type="submission" date="2019-07" db="EMBL/GenBank/DDBJ databases">
        <authorList>
            <person name="Seetharam A."/>
            <person name="Woodhouse M."/>
            <person name="Cannon E."/>
        </authorList>
    </citation>
    <scope>NUCLEOTIDE SEQUENCE [LARGE SCALE GENOMIC DNA]</scope>
    <source>
        <strain evidence="1">cv. B73</strain>
    </source>
</reference>
<dbReference type="EnsemblPlants" id="Zm00001eb007540_T001">
    <property type="protein sequence ID" value="Zm00001eb007540_P001"/>
    <property type="gene ID" value="Zm00001eb007540"/>
</dbReference>